<dbReference type="EMBL" id="JAIWYP010000006">
    <property type="protein sequence ID" value="KAH3809014.1"/>
    <property type="molecule type" value="Genomic_DNA"/>
</dbReference>
<reference evidence="1" key="2">
    <citation type="submission" date="2020-11" db="EMBL/GenBank/DDBJ databases">
        <authorList>
            <person name="McCartney M.A."/>
            <person name="Auch B."/>
            <person name="Kono T."/>
            <person name="Mallez S."/>
            <person name="Becker A."/>
            <person name="Gohl D.M."/>
            <person name="Silverstein K.A.T."/>
            <person name="Koren S."/>
            <person name="Bechman K.B."/>
            <person name="Herman A."/>
            <person name="Abrahante J.E."/>
            <person name="Garbe J."/>
        </authorList>
    </citation>
    <scope>NUCLEOTIDE SEQUENCE</scope>
    <source>
        <strain evidence="1">Duluth1</strain>
        <tissue evidence="1">Whole animal</tissue>
    </source>
</reference>
<name>A0A9D4JGD1_DREPO</name>
<evidence type="ECO:0000313" key="1">
    <source>
        <dbReference type="EMBL" id="KAH3809014.1"/>
    </source>
</evidence>
<evidence type="ECO:0000313" key="2">
    <source>
        <dbReference type="Proteomes" id="UP000828390"/>
    </source>
</evidence>
<gene>
    <name evidence="1" type="ORF">DPMN_137377</name>
</gene>
<sequence>MAATLVNVNIAVTVKSSECEAPKPGPSDDSGSSNLYTWATEFTSVEMADMQSDDPYLAKMYRMIRDETKWYR</sequence>
<organism evidence="1 2">
    <name type="scientific">Dreissena polymorpha</name>
    <name type="common">Zebra mussel</name>
    <name type="synonym">Mytilus polymorpha</name>
    <dbReference type="NCBI Taxonomy" id="45954"/>
    <lineage>
        <taxon>Eukaryota</taxon>
        <taxon>Metazoa</taxon>
        <taxon>Spiralia</taxon>
        <taxon>Lophotrochozoa</taxon>
        <taxon>Mollusca</taxon>
        <taxon>Bivalvia</taxon>
        <taxon>Autobranchia</taxon>
        <taxon>Heteroconchia</taxon>
        <taxon>Euheterodonta</taxon>
        <taxon>Imparidentia</taxon>
        <taxon>Neoheterodontei</taxon>
        <taxon>Myida</taxon>
        <taxon>Dreissenoidea</taxon>
        <taxon>Dreissenidae</taxon>
        <taxon>Dreissena</taxon>
    </lineage>
</organism>
<protein>
    <submittedName>
        <fullName evidence="1">Uncharacterized protein</fullName>
    </submittedName>
</protein>
<keyword evidence="2" id="KW-1185">Reference proteome</keyword>
<dbReference type="Proteomes" id="UP000828390">
    <property type="component" value="Unassembled WGS sequence"/>
</dbReference>
<reference evidence="1" key="1">
    <citation type="journal article" date="2019" name="bioRxiv">
        <title>The Genome of the Zebra Mussel, Dreissena polymorpha: A Resource for Invasive Species Research.</title>
        <authorList>
            <person name="McCartney M.A."/>
            <person name="Auch B."/>
            <person name="Kono T."/>
            <person name="Mallez S."/>
            <person name="Zhang Y."/>
            <person name="Obille A."/>
            <person name="Becker A."/>
            <person name="Abrahante J.E."/>
            <person name="Garbe J."/>
            <person name="Badalamenti J.P."/>
            <person name="Herman A."/>
            <person name="Mangelson H."/>
            <person name="Liachko I."/>
            <person name="Sullivan S."/>
            <person name="Sone E.D."/>
            <person name="Koren S."/>
            <person name="Silverstein K.A.T."/>
            <person name="Beckman K.B."/>
            <person name="Gohl D.M."/>
        </authorList>
    </citation>
    <scope>NUCLEOTIDE SEQUENCE</scope>
    <source>
        <strain evidence="1">Duluth1</strain>
        <tissue evidence="1">Whole animal</tissue>
    </source>
</reference>
<proteinExistence type="predicted"/>
<dbReference type="AlphaFoldDB" id="A0A9D4JGD1"/>
<accession>A0A9D4JGD1</accession>
<comment type="caution">
    <text evidence="1">The sequence shown here is derived from an EMBL/GenBank/DDBJ whole genome shotgun (WGS) entry which is preliminary data.</text>
</comment>